<evidence type="ECO:0000256" key="3">
    <source>
        <dbReference type="ARBA" id="ARBA00022989"/>
    </source>
</evidence>
<keyword evidence="2 5" id="KW-0812">Transmembrane</keyword>
<dbReference type="InterPro" id="IPR009915">
    <property type="entry name" value="NnrU_dom"/>
</dbReference>
<dbReference type="EMBL" id="JDVG02000539">
    <property type="protein sequence ID" value="KFB71471.1"/>
    <property type="molecule type" value="Genomic_DNA"/>
</dbReference>
<evidence type="ECO:0000256" key="2">
    <source>
        <dbReference type="ARBA" id="ARBA00022692"/>
    </source>
</evidence>
<evidence type="ECO:0000256" key="1">
    <source>
        <dbReference type="ARBA" id="ARBA00004141"/>
    </source>
</evidence>
<comment type="subcellular location">
    <subcellularLocation>
        <location evidence="1">Membrane</location>
        <topology evidence="1">Multi-pass membrane protein</topology>
    </subcellularLocation>
</comment>
<evidence type="ECO:0000259" key="6">
    <source>
        <dbReference type="Pfam" id="PF07298"/>
    </source>
</evidence>
<accession>A0A080LSR2</accession>
<evidence type="ECO:0000313" key="7">
    <source>
        <dbReference type="EMBL" id="KFB71471.1"/>
    </source>
</evidence>
<keyword evidence="3 5" id="KW-1133">Transmembrane helix</keyword>
<gene>
    <name evidence="7" type="ORF">AW09_003391</name>
</gene>
<protein>
    <submittedName>
        <fullName evidence="7">Putative membrane protein</fullName>
    </submittedName>
</protein>
<keyword evidence="4 5" id="KW-0472">Membrane</keyword>
<dbReference type="AlphaFoldDB" id="A0A080LSR2"/>
<sequence>MSYLVIGLIIFLGAHSLRIVAGDWRDAQLARLGEMRWKGVFSLVSALGLALIIWGYGLAHVDSPVLWLAPRGIRHLAALLTLPAFILLVAAFVPGSHIQAKVGHPMVAGVKLWALAHLLANGSLADATLFGAFLVWAVASFVSLRRRDRIAGRTYPVRGWASDALVLGIGLVSWLGFAFYGHAWLIGVKPFG</sequence>
<feature type="transmembrane region" description="Helical" evidence="5">
    <location>
        <begin position="113"/>
        <end position="144"/>
    </location>
</feature>
<organism evidence="7 8">
    <name type="scientific">Candidatus Accumulibacter phosphatis</name>
    <dbReference type="NCBI Taxonomy" id="327160"/>
    <lineage>
        <taxon>Bacteria</taxon>
        <taxon>Pseudomonadati</taxon>
        <taxon>Pseudomonadota</taxon>
        <taxon>Betaproteobacteria</taxon>
        <taxon>Candidatus Accumulibacter</taxon>
    </lineage>
</organism>
<dbReference type="Pfam" id="PF07298">
    <property type="entry name" value="NnrU"/>
    <property type="match status" value="1"/>
</dbReference>
<evidence type="ECO:0000256" key="5">
    <source>
        <dbReference type="SAM" id="Phobius"/>
    </source>
</evidence>
<feature type="domain" description="NnrU" evidence="6">
    <location>
        <begin position="4"/>
        <end position="190"/>
    </location>
</feature>
<dbReference type="GO" id="GO:0016020">
    <property type="term" value="C:membrane"/>
    <property type="evidence" value="ECO:0007669"/>
    <property type="project" value="UniProtKB-SubCell"/>
</dbReference>
<name>A0A080LSR2_9PROT</name>
<comment type="caution">
    <text evidence="7">The sequence shown here is derived from an EMBL/GenBank/DDBJ whole genome shotgun (WGS) entry which is preliminary data.</text>
</comment>
<evidence type="ECO:0000313" key="8">
    <source>
        <dbReference type="Proteomes" id="UP000020077"/>
    </source>
</evidence>
<feature type="transmembrane region" description="Helical" evidence="5">
    <location>
        <begin position="164"/>
        <end position="186"/>
    </location>
</feature>
<reference evidence="7 8" key="1">
    <citation type="submission" date="2014-02" db="EMBL/GenBank/DDBJ databases">
        <title>Expanding our view of genomic diversity in Candidatus Accumulibacter clades.</title>
        <authorList>
            <person name="Skennerton C.T."/>
            <person name="Barr J.J."/>
            <person name="Slater F.R."/>
            <person name="Bond P.L."/>
            <person name="Tyson G.W."/>
        </authorList>
    </citation>
    <scope>NUCLEOTIDE SEQUENCE [LARGE SCALE GENOMIC DNA]</scope>
    <source>
        <strain evidence="8">BA-91</strain>
    </source>
</reference>
<proteinExistence type="predicted"/>
<feature type="transmembrane region" description="Helical" evidence="5">
    <location>
        <begin position="40"/>
        <end position="61"/>
    </location>
</feature>
<evidence type="ECO:0000256" key="4">
    <source>
        <dbReference type="ARBA" id="ARBA00023136"/>
    </source>
</evidence>
<dbReference type="Proteomes" id="UP000020077">
    <property type="component" value="Unassembled WGS sequence"/>
</dbReference>
<feature type="transmembrane region" description="Helical" evidence="5">
    <location>
        <begin position="73"/>
        <end position="93"/>
    </location>
</feature>